<dbReference type="Proteomes" id="UP000265703">
    <property type="component" value="Unassembled WGS sequence"/>
</dbReference>
<name>A0A397STA4_9GLOM</name>
<accession>A0A397STA4</accession>
<proteinExistence type="predicted"/>
<reference evidence="1 2" key="1">
    <citation type="submission" date="2018-06" db="EMBL/GenBank/DDBJ databases">
        <title>Comparative genomics reveals the genomic features of Rhizophagus irregularis, R. cerebriforme, R. diaphanum and Gigaspora rosea, and their symbiotic lifestyle signature.</title>
        <authorList>
            <person name="Morin E."/>
            <person name="San Clemente H."/>
            <person name="Chen E.C.H."/>
            <person name="De La Providencia I."/>
            <person name="Hainaut M."/>
            <person name="Kuo A."/>
            <person name="Kohler A."/>
            <person name="Murat C."/>
            <person name="Tang N."/>
            <person name="Roy S."/>
            <person name="Loubradou J."/>
            <person name="Henrissat B."/>
            <person name="Grigoriev I.V."/>
            <person name="Corradi N."/>
            <person name="Roux C."/>
            <person name="Martin F.M."/>
        </authorList>
    </citation>
    <scope>NUCLEOTIDE SEQUENCE [LARGE SCALE GENOMIC DNA]</scope>
    <source>
        <strain evidence="1 2">DAOM 227022</strain>
    </source>
</reference>
<evidence type="ECO:0000313" key="2">
    <source>
        <dbReference type="Proteomes" id="UP000265703"/>
    </source>
</evidence>
<evidence type="ECO:0000313" key="1">
    <source>
        <dbReference type="EMBL" id="RIA88139.1"/>
    </source>
</evidence>
<gene>
    <name evidence="1" type="ORF">C1645_775722</name>
</gene>
<sequence length="125" mass="14451">MKINFKPEIKITNFFGKEINEPKKLLNNIESWKIFPKKIANSLNGNYLIGTLIREVLSGKKLVFDFTLKNDNKKLNLLLPIIVKLNKPCSFVINNREHILDNFSVIITIEQQTVYISIYNIGVCI</sequence>
<keyword evidence="2" id="KW-1185">Reference proteome</keyword>
<dbReference type="EMBL" id="QKYT01000277">
    <property type="protein sequence ID" value="RIA88139.1"/>
    <property type="molecule type" value="Genomic_DNA"/>
</dbReference>
<dbReference type="AlphaFoldDB" id="A0A397STA4"/>
<organism evidence="1 2">
    <name type="scientific">Glomus cerebriforme</name>
    <dbReference type="NCBI Taxonomy" id="658196"/>
    <lineage>
        <taxon>Eukaryota</taxon>
        <taxon>Fungi</taxon>
        <taxon>Fungi incertae sedis</taxon>
        <taxon>Mucoromycota</taxon>
        <taxon>Glomeromycotina</taxon>
        <taxon>Glomeromycetes</taxon>
        <taxon>Glomerales</taxon>
        <taxon>Glomeraceae</taxon>
        <taxon>Glomus</taxon>
    </lineage>
</organism>
<protein>
    <submittedName>
        <fullName evidence="1">Uncharacterized protein</fullName>
    </submittedName>
</protein>
<comment type="caution">
    <text evidence="1">The sequence shown here is derived from an EMBL/GenBank/DDBJ whole genome shotgun (WGS) entry which is preliminary data.</text>
</comment>